<dbReference type="GO" id="GO:0043531">
    <property type="term" value="F:ADP binding"/>
    <property type="evidence" value="ECO:0007669"/>
    <property type="project" value="InterPro"/>
</dbReference>
<keyword evidence="3" id="KW-0677">Repeat</keyword>
<evidence type="ECO:0000313" key="11">
    <source>
        <dbReference type="Proteomes" id="UP000604825"/>
    </source>
</evidence>
<keyword evidence="7" id="KW-0472">Membrane</keyword>
<dbReference type="PANTHER" id="PTHR19338:SF55">
    <property type="entry name" value="OS03G0422900 PROTEIN"/>
    <property type="match status" value="1"/>
</dbReference>
<evidence type="ECO:0000256" key="7">
    <source>
        <dbReference type="SAM" id="Phobius"/>
    </source>
</evidence>
<evidence type="ECO:0000256" key="5">
    <source>
        <dbReference type="ARBA" id="ARBA00022821"/>
    </source>
</evidence>
<feature type="compositionally biased region" description="Low complexity" evidence="6">
    <location>
        <begin position="7"/>
        <end position="20"/>
    </location>
</feature>
<dbReference type="OrthoDB" id="676742at2759"/>
<comment type="caution">
    <text evidence="10">The sequence shown here is derived from an EMBL/GenBank/DDBJ whole genome shotgun (WGS) entry which is preliminary data.</text>
</comment>
<keyword evidence="4" id="KW-0547">Nucleotide-binding</keyword>
<dbReference type="GO" id="GO:0006952">
    <property type="term" value="P:defense response"/>
    <property type="evidence" value="ECO:0007669"/>
    <property type="project" value="UniProtKB-KW"/>
</dbReference>
<sequence>MAQPRLARAAETGGARPRATTAAAETRVEAIVVTVVTVLVVANVIVITRGRRRGVPVLELDDPEADKIAQRRHLVVDDFVRPQGYEVGVRAPSRNEEFALVVRILKRFGVGNVDPSTRRAENEFQILNPGESDDEVIRPCTSDGDPVLRDAIEAAKVLQHHRRGHQRACAKHQRNQRHGERVFRRLQLRGIYLYYHKEFRHGSVLFVVLRKLADSLGERALERISTELVEAAPVLTDYEHSMKQIEAELLIMQAFIAQAGAKVGDKAFDAWVDQVRDVAHEVEDTIDEYAYLAVQAVDTGSFFKRKFRQIKRFAAWQKFHSQISQVEARIQRLGEIRNRYGILAGEIDRSNKLRNPNQLFMSDSSYLTDSSEIMGHVDEIGRLTQWLLEDKQVRTLIAIFGMGGLGKTTIASSVYKNQNITRTFNCISDLSN</sequence>
<dbReference type="Pfam" id="PF18052">
    <property type="entry name" value="Rx_N"/>
    <property type="match status" value="1"/>
</dbReference>
<name>A0A811S3J9_9POAL</name>
<keyword evidence="11" id="KW-1185">Reference proteome</keyword>
<dbReference type="Gene3D" id="1.20.5.4130">
    <property type="match status" value="1"/>
</dbReference>
<dbReference type="AlphaFoldDB" id="A0A811S3J9"/>
<organism evidence="10 11">
    <name type="scientific">Miscanthus lutarioriparius</name>
    <dbReference type="NCBI Taxonomy" id="422564"/>
    <lineage>
        <taxon>Eukaryota</taxon>
        <taxon>Viridiplantae</taxon>
        <taxon>Streptophyta</taxon>
        <taxon>Embryophyta</taxon>
        <taxon>Tracheophyta</taxon>
        <taxon>Spermatophyta</taxon>
        <taxon>Magnoliopsida</taxon>
        <taxon>Liliopsida</taxon>
        <taxon>Poales</taxon>
        <taxon>Poaceae</taxon>
        <taxon>PACMAD clade</taxon>
        <taxon>Panicoideae</taxon>
        <taxon>Andropogonodae</taxon>
        <taxon>Andropogoneae</taxon>
        <taxon>Saccharinae</taxon>
        <taxon>Miscanthus</taxon>
    </lineage>
</organism>
<dbReference type="Gene3D" id="3.40.50.300">
    <property type="entry name" value="P-loop containing nucleotide triphosphate hydrolases"/>
    <property type="match status" value="1"/>
</dbReference>
<evidence type="ECO:0000313" key="10">
    <source>
        <dbReference type="EMBL" id="CAD6335593.1"/>
    </source>
</evidence>
<gene>
    <name evidence="10" type="ORF">NCGR_LOCUS59691</name>
</gene>
<keyword evidence="2" id="KW-0433">Leucine-rich repeat</keyword>
<dbReference type="Proteomes" id="UP000604825">
    <property type="component" value="Unassembled WGS sequence"/>
</dbReference>
<accession>A0A811S3J9</accession>
<evidence type="ECO:0000259" key="8">
    <source>
        <dbReference type="Pfam" id="PF00931"/>
    </source>
</evidence>
<feature type="region of interest" description="Disordered" evidence="6">
    <location>
        <begin position="1"/>
        <end position="20"/>
    </location>
</feature>
<feature type="domain" description="Disease resistance N-terminal" evidence="9">
    <location>
        <begin position="220"/>
        <end position="297"/>
    </location>
</feature>
<dbReference type="PANTHER" id="PTHR19338">
    <property type="entry name" value="TRANSLOCASE OF INNER MITOCHONDRIAL MEMBRANE 13 HOMOLOG"/>
    <property type="match status" value="1"/>
</dbReference>
<evidence type="ECO:0000259" key="9">
    <source>
        <dbReference type="Pfam" id="PF18052"/>
    </source>
</evidence>
<dbReference type="Pfam" id="PF00931">
    <property type="entry name" value="NB-ARC"/>
    <property type="match status" value="1"/>
</dbReference>
<feature type="transmembrane region" description="Helical" evidence="7">
    <location>
        <begin position="30"/>
        <end position="48"/>
    </location>
</feature>
<keyword evidence="7" id="KW-0812">Transmembrane</keyword>
<evidence type="ECO:0000256" key="2">
    <source>
        <dbReference type="ARBA" id="ARBA00022614"/>
    </source>
</evidence>
<evidence type="ECO:0000256" key="6">
    <source>
        <dbReference type="SAM" id="MobiDB-lite"/>
    </source>
</evidence>
<keyword evidence="5" id="KW-0611">Plant defense</keyword>
<proteinExistence type="inferred from homology"/>
<dbReference type="InterPro" id="IPR002182">
    <property type="entry name" value="NB-ARC"/>
</dbReference>
<dbReference type="InterPro" id="IPR041118">
    <property type="entry name" value="Rx_N"/>
</dbReference>
<dbReference type="EMBL" id="CAJGYO010000018">
    <property type="protein sequence ID" value="CAD6335593.1"/>
    <property type="molecule type" value="Genomic_DNA"/>
</dbReference>
<keyword evidence="7" id="KW-1133">Transmembrane helix</keyword>
<evidence type="ECO:0000256" key="1">
    <source>
        <dbReference type="ARBA" id="ARBA00008894"/>
    </source>
</evidence>
<evidence type="ECO:0000256" key="4">
    <source>
        <dbReference type="ARBA" id="ARBA00022741"/>
    </source>
</evidence>
<protein>
    <submittedName>
        <fullName evidence="10">Uncharacterized protein</fullName>
    </submittedName>
</protein>
<dbReference type="InterPro" id="IPR038005">
    <property type="entry name" value="RX-like_CC"/>
</dbReference>
<feature type="domain" description="NB-ARC" evidence="8">
    <location>
        <begin position="379"/>
        <end position="427"/>
    </location>
</feature>
<reference evidence="10" key="1">
    <citation type="submission" date="2020-10" db="EMBL/GenBank/DDBJ databases">
        <authorList>
            <person name="Han B."/>
            <person name="Lu T."/>
            <person name="Zhao Q."/>
            <person name="Huang X."/>
            <person name="Zhao Y."/>
        </authorList>
    </citation>
    <scope>NUCLEOTIDE SEQUENCE</scope>
</reference>
<dbReference type="InterPro" id="IPR027417">
    <property type="entry name" value="P-loop_NTPase"/>
</dbReference>
<dbReference type="CDD" id="cd14798">
    <property type="entry name" value="RX-CC_like"/>
    <property type="match status" value="1"/>
</dbReference>
<comment type="similarity">
    <text evidence="1">Belongs to the disease resistance NB-LRR family.</text>
</comment>
<dbReference type="SUPFAM" id="SSF52540">
    <property type="entry name" value="P-loop containing nucleoside triphosphate hydrolases"/>
    <property type="match status" value="1"/>
</dbReference>
<evidence type="ECO:0000256" key="3">
    <source>
        <dbReference type="ARBA" id="ARBA00022737"/>
    </source>
</evidence>